<reference evidence="4" key="1">
    <citation type="submission" date="2022-11" db="UniProtKB">
        <authorList>
            <consortium name="WormBaseParasite"/>
        </authorList>
    </citation>
    <scope>IDENTIFICATION</scope>
</reference>
<feature type="region of interest" description="Disordered" evidence="1">
    <location>
        <begin position="125"/>
        <end position="214"/>
    </location>
</feature>
<feature type="compositionally biased region" description="Pro residues" evidence="1">
    <location>
        <begin position="193"/>
        <end position="206"/>
    </location>
</feature>
<feature type="compositionally biased region" description="Pro residues" evidence="1">
    <location>
        <begin position="48"/>
        <end position="67"/>
    </location>
</feature>
<feature type="compositionally biased region" description="Low complexity" evidence="1">
    <location>
        <begin position="686"/>
        <end position="709"/>
    </location>
</feature>
<feature type="region of interest" description="Disordered" evidence="1">
    <location>
        <begin position="754"/>
        <end position="781"/>
    </location>
</feature>
<evidence type="ECO:0000259" key="2">
    <source>
        <dbReference type="PROSITE" id="PS51082"/>
    </source>
</evidence>
<feature type="compositionally biased region" description="Polar residues" evidence="1">
    <location>
        <begin position="672"/>
        <end position="685"/>
    </location>
</feature>
<dbReference type="Proteomes" id="UP000887540">
    <property type="component" value="Unplaced"/>
</dbReference>
<dbReference type="SMART" id="SM00246">
    <property type="entry name" value="WH2"/>
    <property type="match status" value="2"/>
</dbReference>
<feature type="compositionally biased region" description="Polar residues" evidence="1">
    <location>
        <begin position="360"/>
        <end position="405"/>
    </location>
</feature>
<feature type="region of interest" description="Disordered" evidence="1">
    <location>
        <begin position="510"/>
        <end position="626"/>
    </location>
</feature>
<evidence type="ECO:0000256" key="1">
    <source>
        <dbReference type="SAM" id="MobiDB-lite"/>
    </source>
</evidence>
<accession>A0A914ECN0</accession>
<feature type="compositionally biased region" description="Polar residues" evidence="1">
    <location>
        <begin position="328"/>
        <end position="350"/>
    </location>
</feature>
<protein>
    <submittedName>
        <fullName evidence="4">WH2 domain-containing protein</fullName>
    </submittedName>
</protein>
<feature type="region of interest" description="Disordered" evidence="1">
    <location>
        <begin position="297"/>
        <end position="494"/>
    </location>
</feature>
<feature type="region of interest" description="Disordered" evidence="1">
    <location>
        <begin position="638"/>
        <end position="720"/>
    </location>
</feature>
<dbReference type="InterPro" id="IPR003124">
    <property type="entry name" value="WH2_dom"/>
</dbReference>
<dbReference type="PROSITE" id="PS51082">
    <property type="entry name" value="WH2"/>
    <property type="match status" value="1"/>
</dbReference>
<organism evidence="3 4">
    <name type="scientific">Acrobeloides nanus</name>
    <dbReference type="NCBI Taxonomy" id="290746"/>
    <lineage>
        <taxon>Eukaryota</taxon>
        <taxon>Metazoa</taxon>
        <taxon>Ecdysozoa</taxon>
        <taxon>Nematoda</taxon>
        <taxon>Chromadorea</taxon>
        <taxon>Rhabditida</taxon>
        <taxon>Tylenchina</taxon>
        <taxon>Cephalobomorpha</taxon>
        <taxon>Cephaloboidea</taxon>
        <taxon>Cephalobidae</taxon>
        <taxon>Acrobeloides</taxon>
    </lineage>
</organism>
<dbReference type="Pfam" id="PF02205">
    <property type="entry name" value="WH2"/>
    <property type="match status" value="2"/>
</dbReference>
<feature type="compositionally biased region" description="Polar residues" evidence="1">
    <location>
        <begin position="754"/>
        <end position="771"/>
    </location>
</feature>
<dbReference type="WBParaSite" id="ACRNAN_scaffold710.g25069.t1">
    <property type="protein sequence ID" value="ACRNAN_scaffold710.g25069.t1"/>
    <property type="gene ID" value="ACRNAN_scaffold710.g25069"/>
</dbReference>
<proteinExistence type="predicted"/>
<feature type="region of interest" description="Disordered" evidence="1">
    <location>
        <begin position="1"/>
        <end position="89"/>
    </location>
</feature>
<feature type="compositionally biased region" description="Low complexity" evidence="1">
    <location>
        <begin position="127"/>
        <end position="142"/>
    </location>
</feature>
<feature type="compositionally biased region" description="Low complexity" evidence="1">
    <location>
        <begin position="297"/>
        <end position="311"/>
    </location>
</feature>
<feature type="domain" description="WH2" evidence="2">
    <location>
        <begin position="89"/>
        <end position="107"/>
    </location>
</feature>
<feature type="compositionally biased region" description="Basic and acidic residues" evidence="1">
    <location>
        <begin position="164"/>
        <end position="174"/>
    </location>
</feature>
<feature type="compositionally biased region" description="Pro residues" evidence="1">
    <location>
        <begin position="514"/>
        <end position="526"/>
    </location>
</feature>
<feature type="compositionally biased region" description="Low complexity" evidence="1">
    <location>
        <begin position="68"/>
        <end position="80"/>
    </location>
</feature>
<feature type="compositionally biased region" description="Polar residues" evidence="1">
    <location>
        <begin position="547"/>
        <end position="583"/>
    </location>
</feature>
<dbReference type="GO" id="GO:0003779">
    <property type="term" value="F:actin binding"/>
    <property type="evidence" value="ECO:0007669"/>
    <property type="project" value="InterPro"/>
</dbReference>
<name>A0A914ECN0_9BILA</name>
<keyword evidence="3" id="KW-1185">Reference proteome</keyword>
<evidence type="ECO:0000313" key="3">
    <source>
        <dbReference type="Proteomes" id="UP000887540"/>
    </source>
</evidence>
<feature type="compositionally biased region" description="Polar residues" evidence="1">
    <location>
        <begin position="616"/>
        <end position="626"/>
    </location>
</feature>
<evidence type="ECO:0000313" key="4">
    <source>
        <dbReference type="WBParaSite" id="ACRNAN_scaffold710.g25069.t1"/>
    </source>
</evidence>
<sequence>MFVGHPILDEIKQGRRLRPTKTVDKSKPFILAEGEQLPPVKYKEFPSNAPPPPPSSFYNPPPPPPPNSSTLRTRTPSNPTLLKLGGKGDRDALLKSIKSGGVRLKKAVTNDKSGLILSDEEMAAIRSRSSSSNLVSLGSETSGSRDTLDSQGISFTQSSGEESSSERPHFRTSDSESDSAYGGYPSAPSYKYPSPPPAPPLPPPVYHQPTTWPVRNSYTLPTNSFVEPESKPKADYYFDENSLKVTREDLEMEIPAGSAQAKIAAFTQFQEQVHDNNYPSRFSRLTPGKLQIRENFQQQQPQNFLQQQPQNEYAQHESRAGSFLSRMNGFQRQGSEPPSTQYGNWQSTNGYGYDNRPNFDYNNTASSSTDYTNGRLSNGYNNYSSPISNNTPSYSPTTVNGTLPRSNGAIRINTGPKKVSFSETEHEPRSRSVAIMDRSSLPPLPRDLSPKKIASPRDPSPQKAARRDLSPQKPSFSSIPSPREPSPPKPIVYNHIPIVPKYSLPITVKTDEIQPPPVPITSPPSLSPIKQMPSIPTPLTPTLTPTKQMPSIQTPSPSSNSPTKQMLSIQTPSPSSNSPNKQMPSVQTPSPSSTSQPSPNSNFGFGPYKFGRKLSSDISQPLGSPAFVTNKTYQSIMSPNSAKDEISSASSYHSAQSSPSAYSTVSEHRSRSTVGSSQQVNSEYLSPNSTTSSSSLSPPVRSLSASPRAQNGFVPKAKPGEYMSATLGRSFLKNGTAGEEHSAHFERLRKSFNTGSPRSIRRTVSTNNANESVEETSESDVIASMKSGEAVWKSAVLKKSSPPKTIPSNENGNTSVLINAPWYRKEDYPDSENNIPMNNGKNINQAQDIQNGNSTGTAHKVVIKAPKNSSSIFENMDPDSFRTNYKFAIDLSKDRPIEIVQR</sequence>
<feature type="compositionally biased region" description="Low complexity" evidence="1">
    <location>
        <begin position="647"/>
        <end position="665"/>
    </location>
</feature>
<feature type="compositionally biased region" description="Low complexity" evidence="1">
    <location>
        <begin position="584"/>
        <end position="602"/>
    </location>
</feature>
<dbReference type="AlphaFoldDB" id="A0A914ECN0"/>